<dbReference type="RefSeq" id="WP_230737934.1">
    <property type="nucleotide sequence ID" value="NZ_JAJNDB010000005.1"/>
</dbReference>
<gene>
    <name evidence="3" type="ORF">LQ327_22145</name>
</gene>
<dbReference type="InterPro" id="IPR051159">
    <property type="entry name" value="Hexapeptide_acetyltransf"/>
</dbReference>
<dbReference type="InterPro" id="IPR011004">
    <property type="entry name" value="Trimer_LpxA-like_sf"/>
</dbReference>
<proteinExistence type="inferred from homology"/>
<reference evidence="3 4" key="1">
    <citation type="submission" date="2021-11" db="EMBL/GenBank/DDBJ databases">
        <title>Draft genome sequence of Actinomycetospora sp. SF1 isolated from the rhizosphere soil.</title>
        <authorList>
            <person name="Duangmal K."/>
            <person name="Chantavorakit T."/>
        </authorList>
    </citation>
    <scope>NUCLEOTIDE SEQUENCE [LARGE SCALE GENOMIC DNA]</scope>
    <source>
        <strain evidence="3 4">TBRC 5722</strain>
    </source>
</reference>
<name>A0ABS8PCU0_9PSEU</name>
<evidence type="ECO:0000313" key="4">
    <source>
        <dbReference type="Proteomes" id="UP001199469"/>
    </source>
</evidence>
<dbReference type="SUPFAM" id="SSF51161">
    <property type="entry name" value="Trimeric LpxA-like enzymes"/>
    <property type="match status" value="1"/>
</dbReference>
<evidence type="ECO:0000256" key="1">
    <source>
        <dbReference type="ARBA" id="ARBA00007274"/>
    </source>
</evidence>
<comment type="similarity">
    <text evidence="1">Belongs to the transferase hexapeptide repeat family.</text>
</comment>
<dbReference type="EMBL" id="JAJNDB010000005">
    <property type="protein sequence ID" value="MCD2196077.1"/>
    <property type="molecule type" value="Genomic_DNA"/>
</dbReference>
<protein>
    <submittedName>
        <fullName evidence="3">Uncharacterized protein</fullName>
    </submittedName>
</protein>
<dbReference type="Pfam" id="PF14602">
    <property type="entry name" value="Hexapep_2"/>
    <property type="match status" value="1"/>
</dbReference>
<comment type="caution">
    <text evidence="3">The sequence shown here is derived from an EMBL/GenBank/DDBJ whole genome shotgun (WGS) entry which is preliminary data.</text>
</comment>
<dbReference type="Proteomes" id="UP001199469">
    <property type="component" value="Unassembled WGS sequence"/>
</dbReference>
<dbReference type="PANTHER" id="PTHR23416">
    <property type="entry name" value="SIALIC ACID SYNTHASE-RELATED"/>
    <property type="match status" value="1"/>
</dbReference>
<keyword evidence="2" id="KW-0808">Transferase</keyword>
<accession>A0ABS8PCU0</accession>
<keyword evidence="4" id="KW-1185">Reference proteome</keyword>
<sequence length="259" mass="26785">MTSVAPRAAAATSVASTAPDPAKRVVAAPLLTRYPGPLRCALTVLTGLLPAGRPKNLVLRLLGHDVHPTAVVRPCVLFRVGRVVLGPGASLGYGTVVRGVRRLELGRHALVGQWNWLTACPAFPLAAPDDARRGALVIGDHTAITSRHYVDASGGVTLGAFTTLAGARSTVISHGIDVTTNVQTPYPISVGDHCLIGSNTSLVPGCSIPDRCLVAMGSVVVGRLESPGHLYAGSPASARRPVCGEYFVRTEGAVRAIAT</sequence>
<evidence type="ECO:0000256" key="2">
    <source>
        <dbReference type="ARBA" id="ARBA00022679"/>
    </source>
</evidence>
<organism evidence="3 4">
    <name type="scientific">Actinomycetospora endophytica</name>
    <dbReference type="NCBI Taxonomy" id="2291215"/>
    <lineage>
        <taxon>Bacteria</taxon>
        <taxon>Bacillati</taxon>
        <taxon>Actinomycetota</taxon>
        <taxon>Actinomycetes</taxon>
        <taxon>Pseudonocardiales</taxon>
        <taxon>Pseudonocardiaceae</taxon>
        <taxon>Actinomycetospora</taxon>
    </lineage>
</organism>
<dbReference type="PANTHER" id="PTHR23416:SF23">
    <property type="entry name" value="ACETYLTRANSFERASE C18B11.09C-RELATED"/>
    <property type="match status" value="1"/>
</dbReference>
<dbReference type="InterPro" id="IPR001451">
    <property type="entry name" value="Hexapep"/>
</dbReference>
<dbReference type="Gene3D" id="2.160.10.10">
    <property type="entry name" value="Hexapeptide repeat proteins"/>
    <property type="match status" value="1"/>
</dbReference>
<evidence type="ECO:0000313" key="3">
    <source>
        <dbReference type="EMBL" id="MCD2196077.1"/>
    </source>
</evidence>